<feature type="compositionally biased region" description="Basic and acidic residues" evidence="4">
    <location>
        <begin position="1025"/>
        <end position="1036"/>
    </location>
</feature>
<dbReference type="Pfam" id="PF23569">
    <property type="entry name" value="NBD_SMAX1"/>
    <property type="match status" value="2"/>
</dbReference>
<evidence type="ECO:0000313" key="7">
    <source>
        <dbReference type="Proteomes" id="UP000026962"/>
    </source>
</evidence>
<dbReference type="Gene3D" id="3.40.50.300">
    <property type="entry name" value="P-loop containing nucleotide triphosphate hydrolases"/>
    <property type="match status" value="1"/>
</dbReference>
<dbReference type="InterPro" id="IPR058680">
    <property type="entry name" value="NBD_SMAX1-like"/>
</dbReference>
<sequence length="1153" mass="121608">MRAGAYTIHQSLTAEAAAVLKLALGIARRRGHAQVTPLHVAFALLSPACSPPPPPPTAHAPQPAPYGLLKRACLRSHPSAAVAAAAAAAHPLQCRALELCFNVALNRLPTSAPHSPPQSSSSAPSAGVAPFASSLIQPNPTLSNALVAALKRAQANQRRGCVELQQQPPPPPPPTPTPVARHGAAAAAVELDQLIISILDDPSVSRVMREAGFSSSTVKSNLEEESALMMSTSSSPPPPAIPPHFFLDPSIGVSGNGGGGGGGGFMLWPAPFLSSPGMAVPSCKEDVRAVMEVMVRKQGRRTNPVVVGDSVSMAEAVAGELLRRLEGGDVPDELAGAHLLKLQLSYVHVRLMSRADVDAKAAELRRSVDARQRWRRRRRRLHAVASAVLELAGHGRAVMQGGPVMEVMVRKQGRRTNPVVVGDSVSMAEAVAGELLRRLEGGDVPDELAGAHLLKLQLSYVHVRLMSRADVDAKAAELRRSVDAVKRGGLVVYVGDLRWALDEDHHPGADHHKTASSYSPVEHMVTELGRLLGDLRASAPPRGRVWLVATASYQTYMRCRRRRPSLESAWALQAVVVPTGAGTGLALNNLHAVATTSPFAMATEPMAFAAARDEQDDKLLVLCTECSRNYEREASAVKAEAAADEEGPRWLVPDPPKVEERNRDENYLIELKRKWSRLCRKLHLCGGGGDPCSAQSFGAGAYGNGPSSLLPWWSASCLLPSGGGGGQGKPSIAGFLGMEALRWSPPGLPSHRGMSSLREPECQDVTTALALGSLPLSDSASSSGGGGSGDGAVARELERRLRKNVPWQRAAVTEIADAVATAGTRSAGDGRKGGGVWLFLKGSDLAAVRRAATMIAETHCGSADRVVYVDPKKFGCAEDFRSDVVSRASMAAAVGKKLVLVVDDVEHAPLHVVDCLVAASRSGALKDKFGQELDLSESIVLMTTSKLTDAAVSGVVSLRLYTSEQSPSGDLKRKTPTSSPPSDRKRARARHSTGNGHGLDLNLNLFADDDTADVDDEDDAVPSDITHEGDDSGEHGHSHHHRLLLESVATRVVTLDSDHHGAAAAVRERLSGQLEDGRELRVDGEAAAALAAASGHFVDEVLERWVAEVFEPAAATVKNGGKAVVLGVGPSGRGAHESGGFMGSVLPSRVHVD</sequence>
<dbReference type="PANTHER" id="PTHR43572:SF3">
    <property type="entry name" value="PROTEIN SMAX1-LIKE 5"/>
    <property type="match status" value="1"/>
</dbReference>
<evidence type="ECO:0000256" key="3">
    <source>
        <dbReference type="PROSITE-ProRule" id="PRU01251"/>
    </source>
</evidence>
<evidence type="ECO:0000256" key="2">
    <source>
        <dbReference type="ARBA" id="ARBA00022737"/>
    </source>
</evidence>
<feature type="compositionally biased region" description="Acidic residues" evidence="4">
    <location>
        <begin position="1007"/>
        <end position="1021"/>
    </location>
</feature>
<reference evidence="6" key="2">
    <citation type="submission" date="2018-05" db="EMBL/GenBank/DDBJ databases">
        <title>OpunRS2 (Oryza punctata Reference Sequence Version 2).</title>
        <authorList>
            <person name="Zhang J."/>
            <person name="Kudrna D."/>
            <person name="Lee S."/>
            <person name="Talag J."/>
            <person name="Welchert J."/>
            <person name="Wing R.A."/>
        </authorList>
    </citation>
    <scope>NUCLEOTIDE SEQUENCE [LARGE SCALE GENOMIC DNA]</scope>
</reference>
<dbReference type="Gene3D" id="1.10.1780.10">
    <property type="entry name" value="Clp, N-terminal domain"/>
    <property type="match status" value="1"/>
</dbReference>
<keyword evidence="2 3" id="KW-0677">Repeat</keyword>
<dbReference type="InterPro" id="IPR051650">
    <property type="entry name" value="SL_signaling_regulator"/>
</dbReference>
<dbReference type="InterPro" id="IPR036628">
    <property type="entry name" value="Clp_N_dom_sf"/>
</dbReference>
<comment type="similarity">
    <text evidence="1">Belongs to the ClpA/ClpB family.</text>
</comment>
<feature type="region of interest" description="Disordered" evidence="4">
    <location>
        <begin position="964"/>
        <end position="1039"/>
    </location>
</feature>
<keyword evidence="7" id="KW-1185">Reference proteome</keyword>
<dbReference type="PROSITE" id="PS51903">
    <property type="entry name" value="CLP_R"/>
    <property type="match status" value="1"/>
</dbReference>
<dbReference type="InterPro" id="IPR027417">
    <property type="entry name" value="P-loop_NTPase"/>
</dbReference>
<dbReference type="InterPro" id="IPR004176">
    <property type="entry name" value="Clp_R_N"/>
</dbReference>
<evidence type="ECO:0000313" key="6">
    <source>
        <dbReference type="EnsemblPlants" id="OPUNC04G05580.1"/>
    </source>
</evidence>
<evidence type="ECO:0000259" key="5">
    <source>
        <dbReference type="PROSITE" id="PS51903"/>
    </source>
</evidence>
<dbReference type="AlphaFoldDB" id="A0A0E0KNS4"/>
<name>A0A0E0KNS4_ORYPU</name>
<accession>A0A0E0KNS4</accession>
<dbReference type="HOGENOM" id="CLU_006575_0_0_1"/>
<evidence type="ECO:0000256" key="4">
    <source>
        <dbReference type="SAM" id="MobiDB-lite"/>
    </source>
</evidence>
<dbReference type="EnsemblPlants" id="OPUNC04G05580.1">
    <property type="protein sequence ID" value="OPUNC04G05580.1"/>
    <property type="gene ID" value="OPUNC04G05580"/>
</dbReference>
<dbReference type="PANTHER" id="PTHR43572">
    <property type="entry name" value="CHAPERONE PROTEIN CLPD, CHLOROPLASTIC"/>
    <property type="match status" value="1"/>
</dbReference>
<dbReference type="Gramene" id="OPUNC04G05580.1">
    <property type="protein sequence ID" value="OPUNC04G05580.1"/>
    <property type="gene ID" value="OPUNC04G05580"/>
</dbReference>
<proteinExistence type="inferred from homology"/>
<dbReference type="STRING" id="4537.A0A0E0KNS4"/>
<feature type="domain" description="Clp R" evidence="5">
    <location>
        <begin position="8"/>
        <end position="228"/>
    </location>
</feature>
<dbReference type="OMA" id="DPLSWNG"/>
<protein>
    <recommendedName>
        <fullName evidence="5">Clp R domain-containing protein</fullName>
    </recommendedName>
</protein>
<dbReference type="eggNOG" id="KOG1051">
    <property type="taxonomic scope" value="Eukaryota"/>
</dbReference>
<organism evidence="6">
    <name type="scientific">Oryza punctata</name>
    <name type="common">Red rice</name>
    <dbReference type="NCBI Taxonomy" id="4537"/>
    <lineage>
        <taxon>Eukaryota</taxon>
        <taxon>Viridiplantae</taxon>
        <taxon>Streptophyta</taxon>
        <taxon>Embryophyta</taxon>
        <taxon>Tracheophyta</taxon>
        <taxon>Spermatophyta</taxon>
        <taxon>Magnoliopsida</taxon>
        <taxon>Liliopsida</taxon>
        <taxon>Poales</taxon>
        <taxon>Poaceae</taxon>
        <taxon>BOP clade</taxon>
        <taxon>Oryzoideae</taxon>
        <taxon>Oryzeae</taxon>
        <taxon>Oryzinae</taxon>
        <taxon>Oryza</taxon>
    </lineage>
</organism>
<evidence type="ECO:0000256" key="1">
    <source>
        <dbReference type="ARBA" id="ARBA00008675"/>
    </source>
</evidence>
<reference evidence="6" key="1">
    <citation type="submission" date="2015-04" db="UniProtKB">
        <authorList>
            <consortium name="EnsemblPlants"/>
        </authorList>
    </citation>
    <scope>IDENTIFICATION</scope>
</reference>
<dbReference type="Proteomes" id="UP000026962">
    <property type="component" value="Chromosome 4"/>
</dbReference>